<evidence type="ECO:0000256" key="1">
    <source>
        <dbReference type="SAM" id="Coils"/>
    </source>
</evidence>
<proteinExistence type="predicted"/>
<feature type="coiled-coil region" evidence="1">
    <location>
        <begin position="79"/>
        <end position="106"/>
    </location>
</feature>
<evidence type="ECO:0000313" key="3">
    <source>
        <dbReference type="Proteomes" id="UP000229570"/>
    </source>
</evidence>
<accession>A0A2H0KR71</accession>
<evidence type="ECO:0000313" key="2">
    <source>
        <dbReference type="EMBL" id="PIQ72884.1"/>
    </source>
</evidence>
<name>A0A2H0KR71_9BACT</name>
<sequence length="247" mass="29656">MNSSFFNKIFISQFGSINPPWIHKDVFYKLPFNFCDRWCERCRLSNICRVYQKEKESEKKFIKQGIDPKSTEAMLLSMSESFEETKKLLEKDMKRLKIKITKNDNEKYEKDKLVQNDPLIQVAKKLCISLVKLVEDLHYYFLEKTPKEIKEPLKILNYYMLFFSVKIHRAILSTIEEKEMKYEDSTFDSKNSAFLSYVSVVKIINALKNILNYKNFDYNLKKKITKYLSLFENLNLVLKERFDLEYK</sequence>
<comment type="caution">
    <text evidence="2">The sequence shown here is derived from an EMBL/GenBank/DDBJ whole genome shotgun (WGS) entry which is preliminary data.</text>
</comment>
<keyword evidence="1" id="KW-0175">Coiled coil</keyword>
<reference evidence="2 3" key="1">
    <citation type="submission" date="2017-09" db="EMBL/GenBank/DDBJ databases">
        <title>Depth-based differentiation of microbial function through sediment-hosted aquifers and enrichment of novel symbionts in the deep terrestrial subsurface.</title>
        <authorList>
            <person name="Probst A.J."/>
            <person name="Ladd B."/>
            <person name="Jarett J.K."/>
            <person name="Geller-Mcgrath D.E."/>
            <person name="Sieber C.M."/>
            <person name="Emerson J.B."/>
            <person name="Anantharaman K."/>
            <person name="Thomas B.C."/>
            <person name="Malmstrom R."/>
            <person name="Stieglmeier M."/>
            <person name="Klingl A."/>
            <person name="Woyke T."/>
            <person name="Ryan C.M."/>
            <person name="Banfield J.F."/>
        </authorList>
    </citation>
    <scope>NUCLEOTIDE SEQUENCE [LARGE SCALE GENOMIC DNA]</scope>
    <source>
        <strain evidence="2">CG11_big_fil_rev_8_21_14_0_20_35_14</strain>
    </source>
</reference>
<organism evidence="2 3">
    <name type="scientific">Candidatus Roizmanbacteria bacterium CG11_big_fil_rev_8_21_14_0_20_35_14</name>
    <dbReference type="NCBI Taxonomy" id="1974855"/>
    <lineage>
        <taxon>Bacteria</taxon>
        <taxon>Candidatus Roizmaniibacteriota</taxon>
    </lineage>
</organism>
<gene>
    <name evidence="2" type="ORF">COV86_00635</name>
</gene>
<dbReference type="EMBL" id="PCVL01000006">
    <property type="protein sequence ID" value="PIQ72884.1"/>
    <property type="molecule type" value="Genomic_DNA"/>
</dbReference>
<dbReference type="Proteomes" id="UP000229570">
    <property type="component" value="Unassembled WGS sequence"/>
</dbReference>
<protein>
    <submittedName>
        <fullName evidence="2">Uncharacterized protein</fullName>
    </submittedName>
</protein>
<dbReference type="AlphaFoldDB" id="A0A2H0KR71"/>